<sequence length="112" mass="12820">MKPPALSKDDDSRLIAYLDTFPYQEGAPRSPIYEEGDTMEVITSSSASYSPERELFTVISGQEDEEEERQDRNLRHEHHPDDVSQDEPTANVVREEIEAQRTRRRARNAASA</sequence>
<dbReference type="Gramene" id="TKW22692">
    <property type="protein sequence ID" value="TKW22692"/>
    <property type="gene ID" value="SEVIR_4G244801v2"/>
</dbReference>
<evidence type="ECO:0000313" key="3">
    <source>
        <dbReference type="Proteomes" id="UP000298652"/>
    </source>
</evidence>
<dbReference type="Proteomes" id="UP000298652">
    <property type="component" value="Chromosome 4"/>
</dbReference>
<protein>
    <submittedName>
        <fullName evidence="2">Uncharacterized protein</fullName>
    </submittedName>
</protein>
<dbReference type="AlphaFoldDB" id="A0A4U6V2T3"/>
<feature type="region of interest" description="Disordered" evidence="1">
    <location>
        <begin position="58"/>
        <end position="112"/>
    </location>
</feature>
<feature type="compositionally biased region" description="Basic residues" evidence="1">
    <location>
        <begin position="102"/>
        <end position="112"/>
    </location>
</feature>
<feature type="compositionally biased region" description="Basic and acidic residues" evidence="1">
    <location>
        <begin position="69"/>
        <end position="82"/>
    </location>
</feature>
<organism evidence="2 3">
    <name type="scientific">Setaria viridis</name>
    <name type="common">Green bristlegrass</name>
    <name type="synonym">Setaria italica subsp. viridis</name>
    <dbReference type="NCBI Taxonomy" id="4556"/>
    <lineage>
        <taxon>Eukaryota</taxon>
        <taxon>Viridiplantae</taxon>
        <taxon>Streptophyta</taxon>
        <taxon>Embryophyta</taxon>
        <taxon>Tracheophyta</taxon>
        <taxon>Spermatophyta</taxon>
        <taxon>Magnoliopsida</taxon>
        <taxon>Liliopsida</taxon>
        <taxon>Poales</taxon>
        <taxon>Poaceae</taxon>
        <taxon>PACMAD clade</taxon>
        <taxon>Panicoideae</taxon>
        <taxon>Panicodae</taxon>
        <taxon>Paniceae</taxon>
        <taxon>Cenchrinae</taxon>
        <taxon>Setaria</taxon>
    </lineage>
</organism>
<evidence type="ECO:0000313" key="2">
    <source>
        <dbReference type="EMBL" id="TKW22692.1"/>
    </source>
</evidence>
<keyword evidence="3" id="KW-1185">Reference proteome</keyword>
<dbReference type="EMBL" id="CM016555">
    <property type="protein sequence ID" value="TKW22692.1"/>
    <property type="molecule type" value="Genomic_DNA"/>
</dbReference>
<accession>A0A4U6V2T3</accession>
<evidence type="ECO:0000256" key="1">
    <source>
        <dbReference type="SAM" id="MobiDB-lite"/>
    </source>
</evidence>
<name>A0A4U6V2T3_SETVI</name>
<reference evidence="2" key="1">
    <citation type="submission" date="2019-03" db="EMBL/GenBank/DDBJ databases">
        <title>WGS assembly of Setaria viridis.</title>
        <authorList>
            <person name="Huang P."/>
            <person name="Jenkins J."/>
            <person name="Grimwood J."/>
            <person name="Barry K."/>
            <person name="Healey A."/>
            <person name="Mamidi S."/>
            <person name="Sreedasyam A."/>
            <person name="Shu S."/>
            <person name="Feldman M."/>
            <person name="Wu J."/>
            <person name="Yu Y."/>
            <person name="Chen C."/>
            <person name="Johnson J."/>
            <person name="Rokhsar D."/>
            <person name="Baxter I."/>
            <person name="Schmutz J."/>
            <person name="Brutnell T."/>
            <person name="Kellogg E."/>
        </authorList>
    </citation>
    <scope>NUCLEOTIDE SEQUENCE [LARGE SCALE GENOMIC DNA]</scope>
</reference>
<proteinExistence type="predicted"/>
<gene>
    <name evidence="2" type="ORF">SEVIR_4G244801v2</name>
</gene>